<dbReference type="Pfam" id="PF17900">
    <property type="entry name" value="Peptidase_M1_N"/>
    <property type="match status" value="1"/>
</dbReference>
<evidence type="ECO:0000313" key="18">
    <source>
        <dbReference type="EMBL" id="MFD1054394.1"/>
    </source>
</evidence>
<organism evidence="18 19">
    <name type="scientific">Terrabacter terrigena</name>
    <dbReference type="NCBI Taxonomy" id="574718"/>
    <lineage>
        <taxon>Bacteria</taxon>
        <taxon>Bacillati</taxon>
        <taxon>Actinomycetota</taxon>
        <taxon>Actinomycetes</taxon>
        <taxon>Micrococcales</taxon>
        <taxon>Intrasporangiaceae</taxon>
        <taxon>Terrabacter</taxon>
    </lineage>
</organism>
<dbReference type="Pfam" id="PF01433">
    <property type="entry name" value="Peptidase_M1"/>
    <property type="match status" value="1"/>
</dbReference>
<dbReference type="PANTHER" id="PTHR45726">
    <property type="entry name" value="LEUKOTRIENE A-4 HYDROLASE"/>
    <property type="match status" value="1"/>
</dbReference>
<keyword evidence="10 18" id="KW-0378">Hydrolase</keyword>
<evidence type="ECO:0000256" key="14">
    <source>
        <dbReference type="ARBA" id="ARBA00031533"/>
    </source>
</evidence>
<evidence type="ECO:0000313" key="19">
    <source>
        <dbReference type="Proteomes" id="UP001597046"/>
    </source>
</evidence>
<evidence type="ECO:0000256" key="9">
    <source>
        <dbReference type="ARBA" id="ARBA00022723"/>
    </source>
</evidence>
<evidence type="ECO:0000256" key="2">
    <source>
        <dbReference type="ARBA" id="ARBA00001947"/>
    </source>
</evidence>
<dbReference type="EC" id="3.4.11.2" evidence="5"/>
<gene>
    <name evidence="18" type="ORF">ACFQ2V_08775</name>
</gene>
<dbReference type="PANTHER" id="PTHR45726:SF3">
    <property type="entry name" value="LEUKOTRIENE A-4 HYDROLASE"/>
    <property type="match status" value="1"/>
</dbReference>
<keyword evidence="18" id="KW-0031">Aminopeptidase</keyword>
<evidence type="ECO:0000256" key="6">
    <source>
        <dbReference type="ARBA" id="ARBA00015611"/>
    </source>
</evidence>
<evidence type="ECO:0000256" key="12">
    <source>
        <dbReference type="ARBA" id="ARBA00023049"/>
    </source>
</evidence>
<keyword evidence="7" id="KW-0963">Cytoplasm</keyword>
<accession>A0ABW3MYA0</accession>
<dbReference type="SUPFAM" id="SSF63737">
    <property type="entry name" value="Leukotriene A4 hydrolase N-terminal domain"/>
    <property type="match status" value="1"/>
</dbReference>
<evidence type="ECO:0000259" key="16">
    <source>
        <dbReference type="Pfam" id="PF01433"/>
    </source>
</evidence>
<evidence type="ECO:0000256" key="3">
    <source>
        <dbReference type="ARBA" id="ARBA00004496"/>
    </source>
</evidence>
<comment type="similarity">
    <text evidence="4">Belongs to the peptidase M1 family.</text>
</comment>
<feature type="region of interest" description="Disordered" evidence="15">
    <location>
        <begin position="1"/>
        <end position="20"/>
    </location>
</feature>
<comment type="caution">
    <text evidence="18">The sequence shown here is derived from an EMBL/GenBank/DDBJ whole genome shotgun (WGS) entry which is preliminary data.</text>
</comment>
<comment type="cofactor">
    <cofactor evidence="2">
        <name>Zn(2+)</name>
        <dbReference type="ChEBI" id="CHEBI:29105"/>
    </cofactor>
</comment>
<dbReference type="InterPro" id="IPR042097">
    <property type="entry name" value="Aminopeptidase_N-like_N_sf"/>
</dbReference>
<dbReference type="RefSeq" id="WP_386052289.1">
    <property type="nucleotide sequence ID" value="NZ_JBHTKH010000004.1"/>
</dbReference>
<evidence type="ECO:0000256" key="8">
    <source>
        <dbReference type="ARBA" id="ARBA00022670"/>
    </source>
</evidence>
<evidence type="ECO:0000256" key="5">
    <source>
        <dbReference type="ARBA" id="ARBA00012564"/>
    </source>
</evidence>
<dbReference type="Gene3D" id="1.10.390.10">
    <property type="entry name" value="Neutral Protease Domain 2"/>
    <property type="match status" value="1"/>
</dbReference>
<dbReference type="SUPFAM" id="SSF55486">
    <property type="entry name" value="Metalloproteases ('zincins'), catalytic domain"/>
    <property type="match status" value="1"/>
</dbReference>
<evidence type="ECO:0000256" key="1">
    <source>
        <dbReference type="ARBA" id="ARBA00000098"/>
    </source>
</evidence>
<name>A0ABW3MYA0_9MICO</name>
<dbReference type="GO" id="GO:0004177">
    <property type="term" value="F:aminopeptidase activity"/>
    <property type="evidence" value="ECO:0007669"/>
    <property type="project" value="UniProtKB-KW"/>
</dbReference>
<keyword evidence="12" id="KW-0482">Metalloprotease</keyword>
<dbReference type="InterPro" id="IPR001930">
    <property type="entry name" value="Peptidase_M1"/>
</dbReference>
<evidence type="ECO:0000256" key="13">
    <source>
        <dbReference type="ARBA" id="ARBA00029811"/>
    </source>
</evidence>
<keyword evidence="8" id="KW-0645">Protease</keyword>
<evidence type="ECO:0000259" key="17">
    <source>
        <dbReference type="Pfam" id="PF17900"/>
    </source>
</evidence>
<comment type="subcellular location">
    <subcellularLocation>
        <location evidence="3">Cytoplasm</location>
    </subcellularLocation>
</comment>
<dbReference type="EMBL" id="JBHTKH010000004">
    <property type="protein sequence ID" value="MFD1054394.1"/>
    <property type="molecule type" value="Genomic_DNA"/>
</dbReference>
<feature type="domain" description="Aminopeptidase N-like N-terminal" evidence="17">
    <location>
        <begin position="28"/>
        <end position="198"/>
    </location>
</feature>
<evidence type="ECO:0000256" key="4">
    <source>
        <dbReference type="ARBA" id="ARBA00010136"/>
    </source>
</evidence>
<dbReference type="CDD" id="cd09603">
    <property type="entry name" value="M1_APN_like"/>
    <property type="match status" value="1"/>
</dbReference>
<feature type="domain" description="Peptidase M1 membrane alanine aminopeptidase" evidence="16">
    <location>
        <begin position="248"/>
        <end position="437"/>
    </location>
</feature>
<reference evidence="19" key="1">
    <citation type="journal article" date="2019" name="Int. J. Syst. Evol. Microbiol.">
        <title>The Global Catalogue of Microorganisms (GCM) 10K type strain sequencing project: providing services to taxonomists for standard genome sequencing and annotation.</title>
        <authorList>
            <consortium name="The Broad Institute Genomics Platform"/>
            <consortium name="The Broad Institute Genome Sequencing Center for Infectious Disease"/>
            <person name="Wu L."/>
            <person name="Ma J."/>
        </authorList>
    </citation>
    <scope>NUCLEOTIDE SEQUENCE [LARGE SCALE GENOMIC DNA]</scope>
    <source>
        <strain evidence="19">CCUG 57508</strain>
    </source>
</reference>
<dbReference type="InterPro" id="IPR034015">
    <property type="entry name" value="M1_LTA4H"/>
</dbReference>
<proteinExistence type="inferred from homology"/>
<sequence length="450" mass="49781">MGGGVTHEAPTLADPYTPDRGDPAYAVTHYDLELDYKVSSNRLSGRAVLDVRVAQDSRRLVVDLVGLRVSKVSVGGAAAKWVHRGSRVVVTPARPLTRGERTQVAITYAGTPGPVSTRWGDVGWEELSDGALVAAQPNGAPTWFPCNDHPRHKATYRLSFECDSPFEVVATGALVSSRARGSRTRRIFVQDVPMATYLATVHVGRYVNRDLGPAAVPVTVALPAVRERAVLHDLARLPEMTFHFGELFGDYPFDDYTVVVTADDLEIPLEAHALATFGPNWLDGNRRHERLVAHELAHQWFGNSLTTATWADIWLNEGFACYAEWLWAEHADGVPAHVNATTYWARLSRLPQDLVLADPGPDLMFDDRVYKRGALTLHALRQRLGDDAFFDMVRDWVALHRHGSVSTEAFVEHATGHAARAAGEEARDDVRRLLDEWLWTQPLPALAARA</sequence>
<dbReference type="Proteomes" id="UP001597046">
    <property type="component" value="Unassembled WGS sequence"/>
</dbReference>
<evidence type="ECO:0000256" key="11">
    <source>
        <dbReference type="ARBA" id="ARBA00022833"/>
    </source>
</evidence>
<dbReference type="InterPro" id="IPR027268">
    <property type="entry name" value="Peptidase_M4/M1_CTD_sf"/>
</dbReference>
<evidence type="ECO:0000256" key="7">
    <source>
        <dbReference type="ARBA" id="ARBA00022490"/>
    </source>
</evidence>
<keyword evidence="19" id="KW-1185">Reference proteome</keyword>
<dbReference type="PRINTS" id="PR00756">
    <property type="entry name" value="ALADIPTASE"/>
</dbReference>
<keyword evidence="11" id="KW-0862">Zinc</keyword>
<dbReference type="Gene3D" id="2.60.40.1730">
    <property type="entry name" value="tricorn interacting facor f3 domain"/>
    <property type="match status" value="1"/>
</dbReference>
<keyword evidence="9" id="KW-0479">Metal-binding</keyword>
<dbReference type="InterPro" id="IPR014782">
    <property type="entry name" value="Peptidase_M1_dom"/>
</dbReference>
<dbReference type="InterPro" id="IPR045357">
    <property type="entry name" value="Aminopeptidase_N-like_N"/>
</dbReference>
<evidence type="ECO:0000256" key="10">
    <source>
        <dbReference type="ARBA" id="ARBA00022801"/>
    </source>
</evidence>
<protein>
    <recommendedName>
        <fullName evidence="6">Aminopeptidase N</fullName>
        <ecNumber evidence="5">3.4.11.2</ecNumber>
    </recommendedName>
    <alternativeName>
        <fullName evidence="13">Alanine aminopeptidase</fullName>
    </alternativeName>
    <alternativeName>
        <fullName evidence="14">Lysyl aminopeptidase</fullName>
    </alternativeName>
</protein>
<evidence type="ECO:0000256" key="15">
    <source>
        <dbReference type="SAM" id="MobiDB-lite"/>
    </source>
</evidence>
<comment type="catalytic activity">
    <reaction evidence="1">
        <text>Release of an N-terminal amino acid, Xaa-|-Yaa- from a peptide, amide or arylamide. Xaa is preferably Ala, but may be most amino acids including Pro (slow action). When a terminal hydrophobic residue is followed by a prolyl residue, the two may be released as an intact Xaa-Pro dipeptide.</text>
        <dbReference type="EC" id="3.4.11.2"/>
    </reaction>
</comment>